<gene>
    <name evidence="2" type="ORF">FKX85_10985</name>
</gene>
<dbReference type="KEGG" id="echi:FKX85_10985"/>
<dbReference type="Gene3D" id="2.60.40.10">
    <property type="entry name" value="Immunoglobulins"/>
    <property type="match status" value="1"/>
</dbReference>
<dbReference type="Pfam" id="PF13585">
    <property type="entry name" value="CHU_C"/>
    <property type="match status" value="1"/>
</dbReference>
<sequence>MIRTLLFCIIGVMLYGIAYPFSGGADPGAAPVINTTPGFTEFEPGEGAVTIDGEVSVTDEDSPKAAKAMVKLTNLPDGGNEFITIAPDVVDLANDSGLTVNYNFTNGELTITGEADFSLYQRIFRELTYNNVSRFPDTEDRVVSYTVFDTEGNQSGQQSRIIKIKNVPAVITELTPVTDGLYGIGDEVSIVLSFNRPVWVNDGVPELTMQIGDEAVPVIYTSGSGSNELVFSYTVKEGDLDDDGVAFTGEVNVTGASIMDSEGEPADLTFDQFPNTSGILVDGIRPVVSQVTLPEDGTYSVCGANNILEFSLTMSEPVTVKASAVLQIVLDSGEISVTLDTEKSSSEELVFSYEIVSGNVDEDGIVVTTLQLEEEGILDQAGNSLVDFSMDNAEIPTQNNIIIDGTAPSPPLVTGINPDTGSSDGDQITNTSSITILGTAEPNLAVNLLANDEKVGEVTADENGAWTFDATDLAWEEGRYELSAVAVDGACNASESSSKLMLTIDLNGPAITTVNREISLGENGEASIAASALVETVSDNFSLSDEIVLALDTDVFTCENLGENEVNVMATDIAGNVTETLALVTVTHSEALSFVVEDVEVSLDENGEAEVSHADLVTGISGTCLRMDDFNFELSRSSFDCSDLGDVSVDILVTGEQGFTETLTASIKITDDTAPLITGTEENIDIYVDETGEYVLGDYLEVLSISDNCTVALQVQLPAEGTVLSGYEAPHPVKITAVDQAGNETEYEFTITLKSNIIASLIDPEILTVSWGTALEDLPLPTQVEAVLVSGATAMVEVVWDIQHYDEMTPGIYQNAGALNLGDNYSYDGDQQPNLTIMVNEKSLPEDILLSNDEFSVEDDPNAPLGILTTVDVDDDQHTYALTGEYEDEQYFYILGDRLFWTPAGMPDGQQEFTITVISTDRIGNSISKTFTITRSKPNLDDLNISNVFSPNGDDINDDWGVPSLKFYGDVKLMIFERGGKMVFVSYDPGERWDGRYEGSDLPVGAYYYVIELGDERQKRRGVLNLIRN</sequence>
<dbReference type="OrthoDB" id="1097758at2"/>
<keyword evidence="3" id="KW-1185">Reference proteome</keyword>
<feature type="domain" description="Bacterial Ig-like" evidence="1">
    <location>
        <begin position="417"/>
        <end position="505"/>
    </location>
</feature>
<dbReference type="Pfam" id="PF19077">
    <property type="entry name" value="Big_13"/>
    <property type="match status" value="1"/>
</dbReference>
<dbReference type="AlphaFoldDB" id="A0A514CI94"/>
<dbReference type="EMBL" id="CP041253">
    <property type="protein sequence ID" value="QDH79535.1"/>
    <property type="molecule type" value="Genomic_DNA"/>
</dbReference>
<proteinExistence type="predicted"/>
<evidence type="ECO:0000313" key="2">
    <source>
        <dbReference type="EMBL" id="QDH79535.1"/>
    </source>
</evidence>
<dbReference type="NCBIfam" id="TIGR04131">
    <property type="entry name" value="Bac_Flav_CTERM"/>
    <property type="match status" value="1"/>
</dbReference>
<accession>A0A514CI94</accession>
<reference evidence="2 3" key="1">
    <citation type="submission" date="2019-06" db="EMBL/GenBank/DDBJ databases">
        <title>Echinicola alkalisoli sp. nov. isolated from saline soil.</title>
        <authorList>
            <person name="Sun J.-Q."/>
            <person name="Xu L."/>
        </authorList>
    </citation>
    <scope>NUCLEOTIDE SEQUENCE [LARGE SCALE GENOMIC DNA]</scope>
    <source>
        <strain evidence="2 3">LN3S3</strain>
    </source>
</reference>
<name>A0A514CI94_9BACT</name>
<dbReference type="Proteomes" id="UP000316614">
    <property type="component" value="Chromosome"/>
</dbReference>
<dbReference type="InterPro" id="IPR026341">
    <property type="entry name" value="T9SS_type_B"/>
</dbReference>
<evidence type="ECO:0000259" key="1">
    <source>
        <dbReference type="Pfam" id="PF19077"/>
    </source>
</evidence>
<organism evidence="2 3">
    <name type="scientific">Echinicola soli</name>
    <dbReference type="NCBI Taxonomy" id="2591634"/>
    <lineage>
        <taxon>Bacteria</taxon>
        <taxon>Pseudomonadati</taxon>
        <taxon>Bacteroidota</taxon>
        <taxon>Cytophagia</taxon>
        <taxon>Cytophagales</taxon>
        <taxon>Cyclobacteriaceae</taxon>
        <taxon>Echinicola</taxon>
    </lineage>
</organism>
<dbReference type="InterPro" id="IPR013783">
    <property type="entry name" value="Ig-like_fold"/>
</dbReference>
<evidence type="ECO:0000313" key="3">
    <source>
        <dbReference type="Proteomes" id="UP000316614"/>
    </source>
</evidence>
<protein>
    <submittedName>
        <fullName evidence="2">Gliding motility-associated C-terminal domain-containing protein</fullName>
    </submittedName>
</protein>
<dbReference type="RefSeq" id="WP_141614778.1">
    <property type="nucleotide sequence ID" value="NZ_CP041253.1"/>
</dbReference>
<dbReference type="InterPro" id="IPR044016">
    <property type="entry name" value="Big_13"/>
</dbReference>